<name>A0ABZ2RCD8_ECTME</name>
<evidence type="ECO:0000313" key="2">
    <source>
        <dbReference type="EMBL" id="WXL24706.1"/>
    </source>
</evidence>
<proteinExistence type="predicted"/>
<organism evidence="2 3">
    <name type="scientific">Ectopseudomonas mendocina</name>
    <name type="common">Pseudomonas mendocina</name>
    <dbReference type="NCBI Taxonomy" id="300"/>
    <lineage>
        <taxon>Bacteria</taxon>
        <taxon>Pseudomonadati</taxon>
        <taxon>Pseudomonadota</taxon>
        <taxon>Gammaproteobacteria</taxon>
        <taxon>Pseudomonadales</taxon>
        <taxon>Pseudomonadaceae</taxon>
        <taxon>Ectopseudomonas</taxon>
    </lineage>
</organism>
<keyword evidence="3" id="KW-1185">Reference proteome</keyword>
<evidence type="ECO:0000259" key="1">
    <source>
        <dbReference type="Pfam" id="PF18863"/>
    </source>
</evidence>
<dbReference type="Pfam" id="PF18863">
    <property type="entry name" value="AbiJ_NTD4"/>
    <property type="match status" value="1"/>
</dbReference>
<dbReference type="EMBL" id="CP148074">
    <property type="protein sequence ID" value="WXL24706.1"/>
    <property type="molecule type" value="Genomic_DNA"/>
</dbReference>
<dbReference type="InterPro" id="IPR049503">
    <property type="entry name" value="AbiJ_NTD4"/>
</dbReference>
<dbReference type="Proteomes" id="UP001476583">
    <property type="component" value="Chromosome"/>
</dbReference>
<gene>
    <name evidence="2" type="ORF">WG219_15495</name>
</gene>
<evidence type="ECO:0000313" key="3">
    <source>
        <dbReference type="Proteomes" id="UP001476583"/>
    </source>
</evidence>
<reference evidence="2 3" key="1">
    <citation type="submission" date="2024-03" db="EMBL/GenBank/DDBJ databases">
        <title>Complete genome of BD2.</title>
        <authorList>
            <person name="Cao G."/>
        </authorList>
    </citation>
    <scope>NUCLEOTIDE SEQUENCE [LARGE SCALE GENOMIC DNA]</scope>
    <source>
        <strain evidence="2 3">BD2</strain>
    </source>
</reference>
<feature type="domain" description="HEPN AbiJ-N-terminal" evidence="1">
    <location>
        <begin position="1"/>
        <end position="154"/>
    </location>
</feature>
<accession>A0ABZ2RCD8</accession>
<sequence length="277" mass="31770">MLFSQRKGIKSSEKLAQYESIDTDLRNSLWNALVATYFERAKFQYSRRVTGDCNLINLVKMLWIHYFKLPTDQIPYDWDDTLSVLRKYFFDCEWYEVYDFIEYISKAGPTGVKKDLIEICNAFLERENSAYRFVCEEITQITSPEEIESVETASKSKYSAVNHHLTTALGLLNSRNNPDFRNSIKESISAVECLVKILTNDSKATLGQALKKLEESKNLHPAFKASLSSLYGYTNDASGIRHALLDEPTLTKSDAKFMLVTCSAFINYLIENSEHKP</sequence>
<protein>
    <recommendedName>
        <fullName evidence="1">HEPN AbiJ-N-terminal domain-containing protein</fullName>
    </recommendedName>
</protein>